<feature type="transmembrane region" description="Helical" evidence="1">
    <location>
        <begin position="114"/>
        <end position="133"/>
    </location>
</feature>
<keyword evidence="1" id="KW-0812">Transmembrane</keyword>
<feature type="transmembrane region" description="Helical" evidence="1">
    <location>
        <begin position="37"/>
        <end position="60"/>
    </location>
</feature>
<feature type="chain" id="PRO_5042520839" evidence="2">
    <location>
        <begin position="18"/>
        <end position="134"/>
    </location>
</feature>
<name>A0AAJ0M900_9PEZI</name>
<organism evidence="3 4">
    <name type="scientific">Lasiosphaeria hispida</name>
    <dbReference type="NCBI Taxonomy" id="260671"/>
    <lineage>
        <taxon>Eukaryota</taxon>
        <taxon>Fungi</taxon>
        <taxon>Dikarya</taxon>
        <taxon>Ascomycota</taxon>
        <taxon>Pezizomycotina</taxon>
        <taxon>Sordariomycetes</taxon>
        <taxon>Sordariomycetidae</taxon>
        <taxon>Sordariales</taxon>
        <taxon>Lasiosphaeriaceae</taxon>
        <taxon>Lasiosphaeria</taxon>
    </lineage>
</organism>
<proteinExistence type="predicted"/>
<evidence type="ECO:0000313" key="3">
    <source>
        <dbReference type="EMBL" id="KAK3343486.1"/>
    </source>
</evidence>
<accession>A0AAJ0M900</accession>
<gene>
    <name evidence="3" type="ORF">B0T25DRAFT_300470</name>
</gene>
<dbReference type="AlphaFoldDB" id="A0AAJ0M900"/>
<protein>
    <submittedName>
        <fullName evidence="3">Uncharacterized protein</fullName>
    </submittedName>
</protein>
<comment type="caution">
    <text evidence="3">The sequence shown here is derived from an EMBL/GenBank/DDBJ whole genome shotgun (WGS) entry which is preliminary data.</text>
</comment>
<dbReference type="EMBL" id="JAUIQD010000007">
    <property type="protein sequence ID" value="KAK3343486.1"/>
    <property type="molecule type" value="Genomic_DNA"/>
</dbReference>
<keyword evidence="2" id="KW-0732">Signal</keyword>
<evidence type="ECO:0000313" key="4">
    <source>
        <dbReference type="Proteomes" id="UP001275084"/>
    </source>
</evidence>
<sequence>MLGKLLLTLDALGLLLGAPIADYSHTHIFNPGWPPHAKFHCAQTITLSVLLGLLTLYYTWRPTAATGRSSRDSLRTATLTGTIYWAAGMVAILFPGTDGIDPEFGPPGFPQLPAFAVFMGLGLVGGVLEGGVLG</sequence>
<dbReference type="Pfam" id="PF20345">
    <property type="entry name" value="DUF6640"/>
    <property type="match status" value="1"/>
</dbReference>
<evidence type="ECO:0000256" key="1">
    <source>
        <dbReference type="SAM" id="Phobius"/>
    </source>
</evidence>
<keyword evidence="1" id="KW-0472">Membrane</keyword>
<keyword evidence="1" id="KW-1133">Transmembrane helix</keyword>
<feature type="transmembrane region" description="Helical" evidence="1">
    <location>
        <begin position="72"/>
        <end position="94"/>
    </location>
</feature>
<reference evidence="3" key="2">
    <citation type="submission" date="2023-06" db="EMBL/GenBank/DDBJ databases">
        <authorList>
            <consortium name="Lawrence Berkeley National Laboratory"/>
            <person name="Haridas S."/>
            <person name="Hensen N."/>
            <person name="Bonometti L."/>
            <person name="Westerberg I."/>
            <person name="Brannstrom I.O."/>
            <person name="Guillou S."/>
            <person name="Cros-Aarteil S."/>
            <person name="Calhoun S."/>
            <person name="Kuo A."/>
            <person name="Mondo S."/>
            <person name="Pangilinan J."/>
            <person name="Riley R."/>
            <person name="Labutti K."/>
            <person name="Andreopoulos B."/>
            <person name="Lipzen A."/>
            <person name="Chen C."/>
            <person name="Yanf M."/>
            <person name="Daum C."/>
            <person name="Ng V."/>
            <person name="Clum A."/>
            <person name="Steindorff A."/>
            <person name="Ohm R."/>
            <person name="Martin F."/>
            <person name="Silar P."/>
            <person name="Natvig D."/>
            <person name="Lalanne C."/>
            <person name="Gautier V."/>
            <person name="Ament-Velasquez S.L."/>
            <person name="Kruys A."/>
            <person name="Hutchinson M.I."/>
            <person name="Powell A.J."/>
            <person name="Barry K."/>
            <person name="Miller A.N."/>
            <person name="Grigoriev I.V."/>
            <person name="Debuchy R."/>
            <person name="Gladieux P."/>
            <person name="Thoren M.H."/>
            <person name="Johannesson H."/>
        </authorList>
    </citation>
    <scope>NUCLEOTIDE SEQUENCE</scope>
    <source>
        <strain evidence="3">CBS 955.72</strain>
    </source>
</reference>
<keyword evidence="4" id="KW-1185">Reference proteome</keyword>
<dbReference type="InterPro" id="IPR046580">
    <property type="entry name" value="DUF6640"/>
</dbReference>
<dbReference type="Proteomes" id="UP001275084">
    <property type="component" value="Unassembled WGS sequence"/>
</dbReference>
<evidence type="ECO:0000256" key="2">
    <source>
        <dbReference type="SAM" id="SignalP"/>
    </source>
</evidence>
<reference evidence="3" key="1">
    <citation type="journal article" date="2023" name="Mol. Phylogenet. Evol.">
        <title>Genome-scale phylogeny and comparative genomics of the fungal order Sordariales.</title>
        <authorList>
            <person name="Hensen N."/>
            <person name="Bonometti L."/>
            <person name="Westerberg I."/>
            <person name="Brannstrom I.O."/>
            <person name="Guillou S."/>
            <person name="Cros-Aarteil S."/>
            <person name="Calhoun S."/>
            <person name="Haridas S."/>
            <person name="Kuo A."/>
            <person name="Mondo S."/>
            <person name="Pangilinan J."/>
            <person name="Riley R."/>
            <person name="LaButti K."/>
            <person name="Andreopoulos B."/>
            <person name="Lipzen A."/>
            <person name="Chen C."/>
            <person name="Yan M."/>
            <person name="Daum C."/>
            <person name="Ng V."/>
            <person name="Clum A."/>
            <person name="Steindorff A."/>
            <person name="Ohm R.A."/>
            <person name="Martin F."/>
            <person name="Silar P."/>
            <person name="Natvig D.O."/>
            <person name="Lalanne C."/>
            <person name="Gautier V."/>
            <person name="Ament-Velasquez S.L."/>
            <person name="Kruys A."/>
            <person name="Hutchinson M.I."/>
            <person name="Powell A.J."/>
            <person name="Barry K."/>
            <person name="Miller A.N."/>
            <person name="Grigoriev I.V."/>
            <person name="Debuchy R."/>
            <person name="Gladieux P."/>
            <person name="Hiltunen Thoren M."/>
            <person name="Johannesson H."/>
        </authorList>
    </citation>
    <scope>NUCLEOTIDE SEQUENCE</scope>
    <source>
        <strain evidence="3">CBS 955.72</strain>
    </source>
</reference>
<feature type="signal peptide" evidence="2">
    <location>
        <begin position="1"/>
        <end position="17"/>
    </location>
</feature>